<evidence type="ECO:0000259" key="6">
    <source>
        <dbReference type="PROSITE" id="PS51050"/>
    </source>
</evidence>
<dbReference type="RefSeq" id="XP_026271730.1">
    <property type="nucleotide sequence ID" value="XM_026415945.2"/>
</dbReference>
<dbReference type="SUPFAM" id="SSF63748">
    <property type="entry name" value="Tudor/PWWP/MBT"/>
    <property type="match status" value="1"/>
</dbReference>
<dbReference type="Pfam" id="PF07496">
    <property type="entry name" value="zf-CW"/>
    <property type="match status" value="1"/>
</dbReference>
<evidence type="ECO:0000259" key="5">
    <source>
        <dbReference type="PROSITE" id="PS50812"/>
    </source>
</evidence>
<sequence length="797" mass="87970">MAPIKFVAPLRKNGAASSFSFSSNSSQGSMLNQDSNKLLTPSAPINKPLTLKPTPVKENSKSKASGFSVPKEKPLEVSSPTNNSTAVEKRKLESTSKDDSAEPPAKQHIMEIPPTISSSSTIKVEVVEDNNLNDKENLNPESSSKKTKADKEKPKRPFKSLTNQEYEMIFNAVISNYPTTEPVEPTKSPEKKIQEENGVEASEVSDAFPGTSEPVDESTDILTFSQSELDSEDETVVEINNTVVENKTLVSNEVSSKDVNEKNDPFSNSINTTTADNSLTSNPAEQSTSQDQMMTPSPSIIYMCHESQPVAPEDLCDENTTGDSQTAQQSSKEPVTIKTEILSIGSSSQITSTPFATSQKMDFKLSLSQEQNISPINTSNDFNTLSQFSQLLLTPVSTSNKNASVSELPLEPKTLVNSTSRPGSVRNEGPKTPTSVRTPASSTMCTPQSNQDPKTLVRTPTILHTPQSSQDPKIPVRTPVTVRTPQSSQDPKKSVRTPVTVHTPQSSQDPKTPVRTPVAVRTPQSSQDPKTPVKTPVTIRTPQSSKGPKTPNSNEENSSVSCTPNGSQQFIQEIQFTPPPSNLTARDRLKWIQKKRLAGNWVRCDKEVCGKWRYLPDCHDPTTLPDEWFCNMHPDEEQNNCNAPEKRESLRVEEDMIFSEYSPGSLVWARLSGYPWWPAMVEDDPDLECFFWLNEFSDIPTWYHVVFFDDDKRSSCARAWIRDGALKKLDDLDVEDIENSAYNYRVAAAYKKACSAKNLPVEDRLAQHSFAACYKGPIGGPSKTLYEGPIGYRQAAT</sequence>
<keyword evidence="1" id="KW-0479">Metal-binding</keyword>
<feature type="domain" description="CW-type" evidence="6">
    <location>
        <begin position="595"/>
        <end position="649"/>
    </location>
</feature>
<feature type="region of interest" description="Disordered" evidence="4">
    <location>
        <begin position="404"/>
        <end position="565"/>
    </location>
</feature>
<dbReference type="InterPro" id="IPR042778">
    <property type="entry name" value="ZCWPW1/ZCWPW2"/>
</dbReference>
<dbReference type="AlphaFoldDB" id="A0A6J1RXR7"/>
<feature type="compositionally biased region" description="Polar residues" evidence="4">
    <location>
        <begin position="318"/>
        <end position="333"/>
    </location>
</feature>
<dbReference type="SMART" id="SM00293">
    <property type="entry name" value="PWWP"/>
    <property type="match status" value="1"/>
</dbReference>
<feature type="compositionally biased region" description="Polar residues" evidence="4">
    <location>
        <begin position="432"/>
        <end position="453"/>
    </location>
</feature>
<dbReference type="PANTHER" id="PTHR15999">
    <property type="entry name" value="ZINC FINGER CW-TYPE PWWP DOMAIN PROTEIN 1"/>
    <property type="match status" value="1"/>
</dbReference>
<evidence type="ECO:0000256" key="2">
    <source>
        <dbReference type="ARBA" id="ARBA00022771"/>
    </source>
</evidence>
<organism evidence="7 9">
    <name type="scientific">Frankliniella occidentalis</name>
    <name type="common">Western flower thrips</name>
    <name type="synonym">Euthrips occidentalis</name>
    <dbReference type="NCBI Taxonomy" id="133901"/>
    <lineage>
        <taxon>Eukaryota</taxon>
        <taxon>Metazoa</taxon>
        <taxon>Ecdysozoa</taxon>
        <taxon>Arthropoda</taxon>
        <taxon>Hexapoda</taxon>
        <taxon>Insecta</taxon>
        <taxon>Pterygota</taxon>
        <taxon>Neoptera</taxon>
        <taxon>Paraneoptera</taxon>
        <taxon>Thysanoptera</taxon>
        <taxon>Terebrantia</taxon>
        <taxon>Thripoidea</taxon>
        <taxon>Thripidae</taxon>
        <taxon>Frankliniella</taxon>
    </lineage>
</organism>
<dbReference type="Proteomes" id="UP000504606">
    <property type="component" value="Unplaced"/>
</dbReference>
<protein>
    <submittedName>
        <fullName evidence="8 9">Uncharacterized protein LOC113201937</fullName>
    </submittedName>
</protein>
<feature type="region of interest" description="Disordered" evidence="4">
    <location>
        <begin position="177"/>
        <end position="217"/>
    </location>
</feature>
<keyword evidence="2" id="KW-0863">Zinc-finger</keyword>
<gene>
    <name evidence="8 9" type="primary">LOC113201937</name>
</gene>
<feature type="compositionally biased region" description="Low complexity" evidence="4">
    <location>
        <begin position="112"/>
        <end position="124"/>
    </location>
</feature>
<evidence type="ECO:0000313" key="8">
    <source>
        <dbReference type="RefSeq" id="XP_026271729.1"/>
    </source>
</evidence>
<feature type="compositionally biased region" description="Polar residues" evidence="4">
    <location>
        <begin position="500"/>
        <end position="510"/>
    </location>
</feature>
<dbReference type="Pfam" id="PF00855">
    <property type="entry name" value="PWWP"/>
    <property type="match status" value="1"/>
</dbReference>
<dbReference type="PROSITE" id="PS51050">
    <property type="entry name" value="ZF_CW"/>
    <property type="match status" value="1"/>
</dbReference>
<feature type="compositionally biased region" description="Polar residues" evidence="4">
    <location>
        <begin position="538"/>
        <end position="565"/>
    </location>
</feature>
<evidence type="ECO:0000256" key="4">
    <source>
        <dbReference type="SAM" id="MobiDB-lite"/>
    </source>
</evidence>
<dbReference type="PANTHER" id="PTHR15999:SF2">
    <property type="entry name" value="ZINC FINGER CW-TYPE PWWP DOMAIN PROTEIN 1"/>
    <property type="match status" value="1"/>
</dbReference>
<feature type="compositionally biased region" description="Low complexity" evidence="4">
    <location>
        <begin position="13"/>
        <end position="29"/>
    </location>
</feature>
<dbReference type="InterPro" id="IPR000313">
    <property type="entry name" value="PWWP_dom"/>
</dbReference>
<name>A0A6J1RXR7_FRAOC</name>
<evidence type="ECO:0000313" key="7">
    <source>
        <dbReference type="Proteomes" id="UP000504606"/>
    </source>
</evidence>
<dbReference type="Gene3D" id="3.30.40.100">
    <property type="match status" value="1"/>
</dbReference>
<dbReference type="InterPro" id="IPR011124">
    <property type="entry name" value="Znf_CW"/>
</dbReference>
<feature type="compositionally biased region" description="Polar residues" evidence="4">
    <location>
        <begin position="265"/>
        <end position="295"/>
    </location>
</feature>
<evidence type="ECO:0000313" key="9">
    <source>
        <dbReference type="RefSeq" id="XP_026271730.1"/>
    </source>
</evidence>
<dbReference type="GeneID" id="113201937"/>
<dbReference type="RefSeq" id="XP_026271729.1">
    <property type="nucleotide sequence ID" value="XM_026415944.2"/>
</dbReference>
<evidence type="ECO:0000256" key="3">
    <source>
        <dbReference type="ARBA" id="ARBA00022833"/>
    </source>
</evidence>
<dbReference type="Gene3D" id="2.30.30.140">
    <property type="match status" value="1"/>
</dbReference>
<feature type="region of interest" description="Disordered" evidence="4">
    <location>
        <begin position="312"/>
        <end position="335"/>
    </location>
</feature>
<feature type="domain" description="PWWP" evidence="5">
    <location>
        <begin position="663"/>
        <end position="721"/>
    </location>
</feature>
<keyword evidence="3" id="KW-0862">Zinc</keyword>
<accession>A0A6J1RXR7</accession>
<evidence type="ECO:0000256" key="1">
    <source>
        <dbReference type="ARBA" id="ARBA00022723"/>
    </source>
</evidence>
<dbReference type="CDD" id="cd20145">
    <property type="entry name" value="PWWP_ZCWPW1"/>
    <property type="match status" value="1"/>
</dbReference>
<dbReference type="GO" id="GO:0008270">
    <property type="term" value="F:zinc ion binding"/>
    <property type="evidence" value="ECO:0007669"/>
    <property type="project" value="UniProtKB-KW"/>
</dbReference>
<feature type="compositionally biased region" description="Polar residues" evidence="4">
    <location>
        <begin position="30"/>
        <end position="39"/>
    </location>
</feature>
<proteinExistence type="predicted"/>
<dbReference type="OrthoDB" id="757982at2759"/>
<feature type="region of interest" description="Disordered" evidence="4">
    <location>
        <begin position="250"/>
        <end position="295"/>
    </location>
</feature>
<reference evidence="8 9" key="1">
    <citation type="submission" date="2025-04" db="UniProtKB">
        <authorList>
            <consortium name="RefSeq"/>
        </authorList>
    </citation>
    <scope>IDENTIFICATION</scope>
    <source>
        <tissue evidence="8 9">Whole organism</tissue>
    </source>
</reference>
<feature type="compositionally biased region" description="Basic and acidic residues" evidence="4">
    <location>
        <begin position="255"/>
        <end position="264"/>
    </location>
</feature>
<feature type="compositionally biased region" description="Basic and acidic residues" evidence="4">
    <location>
        <begin position="132"/>
        <end position="155"/>
    </location>
</feature>
<keyword evidence="7" id="KW-1185">Reference proteome</keyword>
<feature type="compositionally biased region" description="Polar residues" evidence="4">
    <location>
        <begin position="462"/>
        <end position="471"/>
    </location>
</feature>
<feature type="compositionally biased region" description="Basic and acidic residues" evidence="4">
    <location>
        <begin position="87"/>
        <end position="100"/>
    </location>
</feature>
<dbReference type="PROSITE" id="PS50812">
    <property type="entry name" value="PWWP"/>
    <property type="match status" value="1"/>
</dbReference>
<dbReference type="KEGG" id="foc:113201937"/>
<feature type="region of interest" description="Disordered" evidence="4">
    <location>
        <begin position="13"/>
        <end position="162"/>
    </location>
</feature>
<dbReference type="GO" id="GO:0005634">
    <property type="term" value="C:nucleus"/>
    <property type="evidence" value="ECO:0007669"/>
    <property type="project" value="TreeGrafter"/>
</dbReference>